<dbReference type="InterPro" id="IPR036187">
    <property type="entry name" value="DNA_mismatch_repair_MutS_sf"/>
</dbReference>
<dbReference type="Pfam" id="PF01624">
    <property type="entry name" value="MutS_I"/>
    <property type="match status" value="1"/>
</dbReference>
<protein>
    <recommendedName>
        <fullName evidence="8">DNA mismatch repair proteins mutS family domain-containing protein</fullName>
    </recommendedName>
</protein>
<dbReference type="GO" id="GO:0005634">
    <property type="term" value="C:nucleus"/>
    <property type="evidence" value="ECO:0007669"/>
    <property type="project" value="TreeGrafter"/>
</dbReference>
<dbReference type="SUPFAM" id="SSF55271">
    <property type="entry name" value="DNA repair protein MutS, domain I"/>
    <property type="match status" value="1"/>
</dbReference>
<feature type="compositionally biased region" description="Basic and acidic residues" evidence="7">
    <location>
        <begin position="1"/>
        <end position="11"/>
    </location>
</feature>
<keyword evidence="3" id="KW-0227">DNA damage</keyword>
<dbReference type="Pfam" id="PF05192">
    <property type="entry name" value="MutS_III"/>
    <property type="match status" value="1"/>
</dbReference>
<dbReference type="InterPro" id="IPR027417">
    <property type="entry name" value="P-loop_NTPase"/>
</dbReference>
<proteinExistence type="inferred from homology"/>
<dbReference type="Proteomes" id="UP001342314">
    <property type="component" value="Unassembled WGS sequence"/>
</dbReference>
<feature type="compositionally biased region" description="Basic residues" evidence="7">
    <location>
        <begin position="35"/>
        <end position="45"/>
    </location>
</feature>
<accession>A0AAV5GIV5</accession>
<dbReference type="InterPro" id="IPR000432">
    <property type="entry name" value="DNA_mismatch_repair_MutS_C"/>
</dbReference>
<evidence type="ECO:0000313" key="9">
    <source>
        <dbReference type="EMBL" id="GJN92436.1"/>
    </source>
</evidence>
<feature type="region of interest" description="Disordered" evidence="7">
    <location>
        <begin position="1"/>
        <end position="51"/>
    </location>
</feature>
<dbReference type="EMBL" id="BQKY01000011">
    <property type="protein sequence ID" value="GJN92436.1"/>
    <property type="molecule type" value="Genomic_DNA"/>
</dbReference>
<dbReference type="InterPro" id="IPR036678">
    <property type="entry name" value="MutS_con_dom_sf"/>
</dbReference>
<dbReference type="Gene3D" id="3.30.420.110">
    <property type="entry name" value="MutS, connector domain"/>
    <property type="match status" value="1"/>
</dbReference>
<comment type="caution">
    <text evidence="9">The sequence shown here is derived from an EMBL/GenBank/DDBJ whole genome shotgun (WGS) entry which is preliminary data.</text>
</comment>
<dbReference type="GO" id="GO:0140664">
    <property type="term" value="F:ATP-dependent DNA damage sensor activity"/>
    <property type="evidence" value="ECO:0007669"/>
    <property type="project" value="InterPro"/>
</dbReference>
<keyword evidence="6" id="KW-0234">DNA repair</keyword>
<dbReference type="SUPFAM" id="SSF53150">
    <property type="entry name" value="DNA repair protein MutS, domain II"/>
    <property type="match status" value="1"/>
</dbReference>
<evidence type="ECO:0000256" key="6">
    <source>
        <dbReference type="ARBA" id="ARBA00023204"/>
    </source>
</evidence>
<comment type="similarity">
    <text evidence="1">Belongs to the DNA mismatch repair MutS family.</text>
</comment>
<dbReference type="SUPFAM" id="SSF48334">
    <property type="entry name" value="DNA repair protein MutS, domain III"/>
    <property type="match status" value="1"/>
</dbReference>
<dbReference type="PANTHER" id="PTHR11361">
    <property type="entry name" value="DNA MISMATCH REPAIR PROTEIN MUTS FAMILY MEMBER"/>
    <property type="match status" value="1"/>
</dbReference>
<evidence type="ECO:0000256" key="4">
    <source>
        <dbReference type="ARBA" id="ARBA00022840"/>
    </source>
</evidence>
<dbReference type="GO" id="GO:0030983">
    <property type="term" value="F:mismatched DNA binding"/>
    <property type="evidence" value="ECO:0007669"/>
    <property type="project" value="InterPro"/>
</dbReference>
<keyword evidence="2" id="KW-0547">Nucleotide-binding</keyword>
<evidence type="ECO:0000313" key="10">
    <source>
        <dbReference type="Proteomes" id="UP001342314"/>
    </source>
</evidence>
<dbReference type="PANTHER" id="PTHR11361:SF34">
    <property type="entry name" value="DNA MISMATCH REPAIR PROTEIN MSH1, MITOCHONDRIAL"/>
    <property type="match status" value="1"/>
</dbReference>
<evidence type="ECO:0000256" key="1">
    <source>
        <dbReference type="ARBA" id="ARBA00006271"/>
    </source>
</evidence>
<sequence length="945" mass="103219">MLDEYGVERRRLPPLGLDGKPTTLSATESDEQAKPLKRTVRRRAPKAVAEKVKESAGGAGAAVEAESPVTMTALEAAIRKDLAAYPDAILLTQVGSFFESYFDQAKVVAKLLGIKLTSKQFTKAGKKTPQAMCGFPIHQLQKHVSVLVEAGHKVVIVEEFKEAGRDTAVTSRQVTRVVTPGTGVDESFVQLERSNFVLALGVADGSSVRDEVGLAYRDISTGASFTRVSKLSSLRDDIHLVQPKEVVVDERLTDSKLGGRILELLQGEQLREGIMLSSTSTDAVPSTSTAIPSASSAAEAVLLAYLANTLVSTPPPRTAARFVDPASVMQMDATTLKSLEIRESLRGGVRGSLLGAVKRTVTPGGHRLLSERLCAPSTDLPTINARLSLVTIFLELIPSSRSYLRALLRTLDDTPRLLQRLALRRAHPAQDLLGLKRTMRALQTVRAEFAQAVPQPADAEARGWTVQEVQAVGELVEQLGEYDVLADEIEAAIDEEALTKRTEEAEKAAALAAELGERAANRAKDADAAADEHEEGLWGDAQAWVIRPNFSPKLAALHEELAGLRAEAASLQDSLRERYQSKNLRLKVAVRVGPAVHVIVKDGVAKIDKDPQALVHQKTNSTRLYVIQDWTRLHRKIVDVSARIQNLEVEATQVLVARVLEKYDPLLQTADSLAELDVVMGFAELAEENRWVRPEVDESKSLEVVAGRHATVENALISHNRSFTPNSVTVHHADDQPEQPSFVHVLTGPNMAGKSTFLRQTALIAVLAQAGSYVPAESVRMGVFDRVFSRVGARDELDRDRSTFMIEMDECTSILENATSRSLVLLDELGRGTSPIDGLAIAYAALEHLTHVNRSRTLFATHYHRLGALLGYDEEDPRGKGEWEGVEFWCTDVEEDEDSVRYVHTIRRGLNSDSAGLVIARLAGMPPRAILTAREMRDRVLAGEV</sequence>
<dbReference type="GO" id="GO:0005524">
    <property type="term" value="F:ATP binding"/>
    <property type="evidence" value="ECO:0007669"/>
    <property type="project" value="UniProtKB-KW"/>
</dbReference>
<feature type="domain" description="DNA mismatch repair proteins mutS family" evidence="8">
    <location>
        <begin position="822"/>
        <end position="838"/>
    </location>
</feature>
<dbReference type="Gene3D" id="3.40.50.300">
    <property type="entry name" value="P-loop containing nucleotide triphosphate hydrolases"/>
    <property type="match status" value="1"/>
</dbReference>
<evidence type="ECO:0000259" key="8">
    <source>
        <dbReference type="PROSITE" id="PS00486"/>
    </source>
</evidence>
<dbReference type="GO" id="GO:0006298">
    <property type="term" value="P:mismatch repair"/>
    <property type="evidence" value="ECO:0007669"/>
    <property type="project" value="InterPro"/>
</dbReference>
<organism evidence="9 10">
    <name type="scientific">Rhodotorula paludigena</name>
    <dbReference type="NCBI Taxonomy" id="86838"/>
    <lineage>
        <taxon>Eukaryota</taxon>
        <taxon>Fungi</taxon>
        <taxon>Dikarya</taxon>
        <taxon>Basidiomycota</taxon>
        <taxon>Pucciniomycotina</taxon>
        <taxon>Microbotryomycetes</taxon>
        <taxon>Sporidiobolales</taxon>
        <taxon>Sporidiobolaceae</taxon>
        <taxon>Rhodotorula</taxon>
    </lineage>
</organism>
<gene>
    <name evidence="9" type="ORF">Rhopal_005466-T1</name>
</gene>
<dbReference type="Pfam" id="PF00488">
    <property type="entry name" value="MutS_V"/>
    <property type="match status" value="1"/>
</dbReference>
<keyword evidence="10" id="KW-1185">Reference proteome</keyword>
<reference evidence="9 10" key="1">
    <citation type="submission" date="2021-12" db="EMBL/GenBank/DDBJ databases">
        <title>High titer production of polyol ester of fatty acids by Rhodotorula paludigena BS15 towards product separation-free biomass refinery.</title>
        <authorList>
            <person name="Mano J."/>
            <person name="Ono H."/>
            <person name="Tanaka T."/>
            <person name="Naito K."/>
            <person name="Sushida H."/>
            <person name="Ike M."/>
            <person name="Tokuyasu K."/>
            <person name="Kitaoka M."/>
        </authorList>
    </citation>
    <scope>NUCLEOTIDE SEQUENCE [LARGE SCALE GENOMIC DNA]</scope>
    <source>
        <strain evidence="9 10">BS15</strain>
    </source>
</reference>
<evidence type="ECO:0000256" key="2">
    <source>
        <dbReference type="ARBA" id="ARBA00022741"/>
    </source>
</evidence>
<name>A0AAV5GIV5_9BASI</name>
<dbReference type="InterPro" id="IPR016151">
    <property type="entry name" value="DNA_mismatch_repair_MutS_N"/>
</dbReference>
<dbReference type="PROSITE" id="PS00486">
    <property type="entry name" value="DNA_MISMATCH_REPAIR_2"/>
    <property type="match status" value="1"/>
</dbReference>
<keyword evidence="5" id="KW-0238">DNA-binding</keyword>
<dbReference type="InterPro" id="IPR045076">
    <property type="entry name" value="MutS"/>
</dbReference>
<dbReference type="Gene3D" id="1.10.1420.10">
    <property type="match status" value="2"/>
</dbReference>
<dbReference type="GO" id="GO:0043504">
    <property type="term" value="P:mitochondrial DNA repair"/>
    <property type="evidence" value="ECO:0007669"/>
    <property type="project" value="TreeGrafter"/>
</dbReference>
<dbReference type="SMART" id="SM00534">
    <property type="entry name" value="MUTSac"/>
    <property type="match status" value="1"/>
</dbReference>
<dbReference type="SMART" id="SM00533">
    <property type="entry name" value="MUTSd"/>
    <property type="match status" value="1"/>
</dbReference>
<keyword evidence="4" id="KW-0067">ATP-binding</keyword>
<evidence type="ECO:0000256" key="3">
    <source>
        <dbReference type="ARBA" id="ARBA00022763"/>
    </source>
</evidence>
<dbReference type="InterPro" id="IPR007695">
    <property type="entry name" value="DNA_mismatch_repair_MutS-lik_N"/>
</dbReference>
<evidence type="ECO:0000256" key="7">
    <source>
        <dbReference type="SAM" id="MobiDB-lite"/>
    </source>
</evidence>
<dbReference type="GO" id="GO:0005739">
    <property type="term" value="C:mitochondrion"/>
    <property type="evidence" value="ECO:0007669"/>
    <property type="project" value="TreeGrafter"/>
</dbReference>
<dbReference type="InterPro" id="IPR007696">
    <property type="entry name" value="DNA_mismatch_repair_MutS_core"/>
</dbReference>
<dbReference type="InterPro" id="IPR017261">
    <property type="entry name" value="DNA_mismatch_repair_MutS/MSH"/>
</dbReference>
<dbReference type="PIRSF" id="PIRSF037677">
    <property type="entry name" value="DNA_mis_repair_Msh6"/>
    <property type="match status" value="1"/>
</dbReference>
<dbReference type="SUPFAM" id="SSF52540">
    <property type="entry name" value="P-loop containing nucleoside triphosphate hydrolases"/>
    <property type="match status" value="1"/>
</dbReference>
<evidence type="ECO:0000256" key="5">
    <source>
        <dbReference type="ARBA" id="ARBA00023125"/>
    </source>
</evidence>
<dbReference type="AlphaFoldDB" id="A0AAV5GIV5"/>
<dbReference type="Gene3D" id="3.40.1170.10">
    <property type="entry name" value="DNA repair protein MutS, domain I"/>
    <property type="match status" value="1"/>
</dbReference>